<keyword evidence="3" id="KW-1185">Reference proteome</keyword>
<evidence type="ECO:0000313" key="2">
    <source>
        <dbReference type="EMBL" id="CUI14434.1"/>
    </source>
</evidence>
<name>A0A0S4KLR7_BODSA</name>
<dbReference type="OrthoDB" id="269645at2759"/>
<dbReference type="VEuPathDB" id="TriTrypDB:BSAL_88195"/>
<gene>
    <name evidence="2" type="ORF">BSAL_88195</name>
</gene>
<reference evidence="3" key="1">
    <citation type="submission" date="2015-09" db="EMBL/GenBank/DDBJ databases">
        <authorList>
            <consortium name="Pathogen Informatics"/>
        </authorList>
    </citation>
    <scope>NUCLEOTIDE SEQUENCE [LARGE SCALE GENOMIC DNA]</scope>
    <source>
        <strain evidence="3">Lake Konstanz</strain>
    </source>
</reference>
<protein>
    <submittedName>
        <fullName evidence="2">Membrane-associated protein, putative</fullName>
    </submittedName>
</protein>
<proteinExistence type="predicted"/>
<dbReference type="Proteomes" id="UP000051952">
    <property type="component" value="Unassembled WGS sequence"/>
</dbReference>
<dbReference type="AlphaFoldDB" id="A0A0S4KLR7"/>
<organism evidence="2 3">
    <name type="scientific">Bodo saltans</name>
    <name type="common">Flagellated protozoan</name>
    <dbReference type="NCBI Taxonomy" id="75058"/>
    <lineage>
        <taxon>Eukaryota</taxon>
        <taxon>Discoba</taxon>
        <taxon>Euglenozoa</taxon>
        <taxon>Kinetoplastea</taxon>
        <taxon>Metakinetoplastina</taxon>
        <taxon>Eubodonida</taxon>
        <taxon>Bodonidae</taxon>
        <taxon>Bodo</taxon>
    </lineage>
</organism>
<evidence type="ECO:0000256" key="1">
    <source>
        <dbReference type="SAM" id="MobiDB-lite"/>
    </source>
</evidence>
<dbReference type="EMBL" id="CYKH01001107">
    <property type="protein sequence ID" value="CUI14434.1"/>
    <property type="molecule type" value="Genomic_DNA"/>
</dbReference>
<sequence>MHRYSQSTFHEGAHRQAPGDSTPWRDAGAPMHRIRAWWLAPAAKGSMIAAWGITLVLGTYCYSLQTDAKTTYMLNNVLLRNLHQESLRADASEDRARELQLAVKSRVAKDEQIKSNYKADLKNCAESQDDLKRGIVNYELELAREKARTDLVQERNQGLVKEMHAIRTELASVKKDNQTLVGEVDRLRKAVRRLESV</sequence>
<accession>A0A0S4KLR7</accession>
<dbReference type="OMA" id="ATHERNQ"/>
<evidence type="ECO:0000313" key="3">
    <source>
        <dbReference type="Proteomes" id="UP000051952"/>
    </source>
</evidence>
<feature type="region of interest" description="Disordered" evidence="1">
    <location>
        <begin position="1"/>
        <end position="25"/>
    </location>
</feature>